<organism evidence="3 4">
    <name type="scientific">Reinekea forsetii</name>
    <dbReference type="NCBI Taxonomy" id="1336806"/>
    <lineage>
        <taxon>Bacteria</taxon>
        <taxon>Pseudomonadati</taxon>
        <taxon>Pseudomonadota</taxon>
        <taxon>Gammaproteobacteria</taxon>
        <taxon>Oceanospirillales</taxon>
        <taxon>Saccharospirillaceae</taxon>
        <taxon>Reinekea</taxon>
    </lineage>
</organism>
<proteinExistence type="inferred from homology"/>
<keyword evidence="2" id="KW-0963">Cytoplasm</keyword>
<comment type="subcellular location">
    <subcellularLocation>
        <location evidence="2">Cytoplasm</location>
    </subcellularLocation>
</comment>
<keyword evidence="2 3" id="KW-0012">Acyltransferase</keyword>
<evidence type="ECO:0000313" key="3">
    <source>
        <dbReference type="EMBL" id="ATX77671.1"/>
    </source>
</evidence>
<evidence type="ECO:0000256" key="2">
    <source>
        <dbReference type="RuleBase" id="RU368102"/>
    </source>
</evidence>
<name>A0A2K8KV28_9GAMM</name>
<accession>A0A2K8KV28</accession>
<gene>
    <name evidence="3" type="ORF">REIFOR_02546</name>
</gene>
<dbReference type="InterPro" id="IPR003996">
    <property type="entry name" value="RTX_toxin-activating_protC_bac"/>
</dbReference>
<dbReference type="Proteomes" id="UP000229757">
    <property type="component" value="Chromosome"/>
</dbReference>
<dbReference type="GO" id="GO:0005737">
    <property type="term" value="C:cytoplasm"/>
    <property type="evidence" value="ECO:0007669"/>
    <property type="project" value="UniProtKB-SubCell"/>
</dbReference>
<comment type="function">
    <text evidence="2">Involved in fatty acylation of protoxin at internal lysine residues, thereby converting it to the active toxin.</text>
</comment>
<dbReference type="EC" id="2.3.1.-" evidence="2"/>
<keyword evidence="4" id="KW-1185">Reference proteome</keyword>
<dbReference type="GO" id="GO:0031640">
    <property type="term" value="P:killing of cells of another organism"/>
    <property type="evidence" value="ECO:0007669"/>
    <property type="project" value="UniProtKB-KW"/>
</dbReference>
<keyword evidence="2" id="KW-0204">Cytolysis</keyword>
<sequence>MRQTIQSQLPICELKYSNQLSAFQVIGIVTDLANYHSQYGEQSVFDFISRLTPMLETGQAKIFFDDEHRPYGYASWVLIPENIHQSMLAGEGSEAELAAYFSETTGDRLWFFDFLCPFCTPLMMFQWLKQELACHTNAYLGRYASGSGNAVRRLW</sequence>
<dbReference type="EMBL" id="CP011797">
    <property type="protein sequence ID" value="ATX77671.1"/>
    <property type="molecule type" value="Genomic_DNA"/>
</dbReference>
<dbReference type="Pfam" id="PF02794">
    <property type="entry name" value="HlyC"/>
    <property type="match status" value="1"/>
</dbReference>
<dbReference type="KEGG" id="rfo:REIFOR_02546"/>
<dbReference type="OrthoDB" id="5431564at2"/>
<dbReference type="RefSeq" id="WP_100257915.1">
    <property type="nucleotide sequence ID" value="NZ_CP011797.1"/>
</dbReference>
<protein>
    <recommendedName>
        <fullName evidence="2">RTX toxin-activating lysine-acyltransferase</fullName>
        <ecNumber evidence="2">2.3.1.-</ecNumber>
    </recommendedName>
</protein>
<evidence type="ECO:0000256" key="1">
    <source>
        <dbReference type="ARBA" id="ARBA00005686"/>
    </source>
</evidence>
<dbReference type="GO" id="GO:0016746">
    <property type="term" value="F:acyltransferase activity"/>
    <property type="evidence" value="ECO:0007669"/>
    <property type="project" value="UniProtKB-UniRule"/>
</dbReference>
<keyword evidence="2 3" id="KW-0808">Transferase</keyword>
<evidence type="ECO:0000313" key="4">
    <source>
        <dbReference type="Proteomes" id="UP000229757"/>
    </source>
</evidence>
<reference evidence="3 4" key="1">
    <citation type="journal article" date="2017" name="Environ. Microbiol.">
        <title>Genomic and physiological analyses of 'Reinekea forsetii' reveal a versatile opportunistic lifestyle during spring algae blooms.</title>
        <authorList>
            <person name="Avci B."/>
            <person name="Hahnke R.L."/>
            <person name="Chafee M."/>
            <person name="Fischer T."/>
            <person name="Gruber-Vodicka H."/>
            <person name="Tegetmeyer H.E."/>
            <person name="Harder J."/>
            <person name="Fuchs B.M."/>
            <person name="Amann R.I."/>
            <person name="Teeling H."/>
        </authorList>
    </citation>
    <scope>NUCLEOTIDE SEQUENCE [LARGE SCALE GENOMIC DNA]</scope>
    <source>
        <strain evidence="3 4">Hel1_31_D35</strain>
    </source>
</reference>
<dbReference type="AlphaFoldDB" id="A0A2K8KV28"/>
<comment type="similarity">
    <text evidence="1 2">Belongs to the RTX toxin acyltransferase family.</text>
</comment>
<dbReference type="GO" id="GO:0009404">
    <property type="term" value="P:toxin metabolic process"/>
    <property type="evidence" value="ECO:0007669"/>
    <property type="project" value="UniProtKB-UniRule"/>
</dbReference>